<evidence type="ECO:0000259" key="7">
    <source>
        <dbReference type="Pfam" id="PF13488"/>
    </source>
</evidence>
<dbReference type="InterPro" id="IPR051407">
    <property type="entry name" value="Bact_OM_lipoprot/Surf_antigen"/>
</dbReference>
<evidence type="ECO:0000256" key="4">
    <source>
        <dbReference type="ARBA" id="ARBA00023139"/>
    </source>
</evidence>
<comment type="subcellular location">
    <subcellularLocation>
        <location evidence="1">Cell outer membrane</location>
        <topology evidence="1">Lipid-anchor</topology>
    </subcellularLocation>
</comment>
<gene>
    <name evidence="8" type="ORF">ABHF33_05065</name>
</gene>
<evidence type="ECO:0000256" key="3">
    <source>
        <dbReference type="ARBA" id="ARBA00023136"/>
    </source>
</evidence>
<keyword evidence="2 6" id="KW-0732">Signal</keyword>
<proteinExistence type="predicted"/>
<dbReference type="PROSITE" id="PS51257">
    <property type="entry name" value="PROKAR_LIPOPROTEIN"/>
    <property type="match status" value="1"/>
</dbReference>
<evidence type="ECO:0000256" key="5">
    <source>
        <dbReference type="ARBA" id="ARBA00023288"/>
    </source>
</evidence>
<protein>
    <submittedName>
        <fullName evidence="8">Glycine zipper 2TM domain-containing protein</fullName>
    </submittedName>
</protein>
<reference evidence="8" key="1">
    <citation type="submission" date="2024-05" db="EMBL/GenBank/DDBJ databases">
        <authorList>
            <person name="Yang L."/>
            <person name="Pan L."/>
        </authorList>
    </citation>
    <scope>NUCLEOTIDE SEQUENCE</scope>
    <source>
        <strain evidence="8">FCG-7</strain>
    </source>
</reference>
<organism evidence="8">
    <name type="scientific">Chitinibacter mangrovi</name>
    <dbReference type="NCBI Taxonomy" id="3153927"/>
    <lineage>
        <taxon>Bacteria</taxon>
        <taxon>Pseudomonadati</taxon>
        <taxon>Pseudomonadota</taxon>
        <taxon>Betaproteobacteria</taxon>
        <taxon>Neisseriales</taxon>
        <taxon>Chitinibacteraceae</taxon>
        <taxon>Chitinibacter</taxon>
    </lineage>
</organism>
<feature type="chain" id="PRO_5043391881" evidence="6">
    <location>
        <begin position="27"/>
        <end position="165"/>
    </location>
</feature>
<dbReference type="RefSeq" id="WP_348945930.1">
    <property type="nucleotide sequence ID" value="NZ_CP157355.1"/>
</dbReference>
<dbReference type="GO" id="GO:0009279">
    <property type="term" value="C:cell outer membrane"/>
    <property type="evidence" value="ECO:0007669"/>
    <property type="project" value="UniProtKB-SubCell"/>
</dbReference>
<dbReference type="Pfam" id="PF13488">
    <property type="entry name" value="Gly-zipper_Omp"/>
    <property type="match status" value="1"/>
</dbReference>
<feature type="domain" description="Glycine zipper" evidence="7">
    <location>
        <begin position="61"/>
        <end position="105"/>
    </location>
</feature>
<dbReference type="EMBL" id="CP157355">
    <property type="protein sequence ID" value="XBM01654.1"/>
    <property type="molecule type" value="Genomic_DNA"/>
</dbReference>
<evidence type="ECO:0000256" key="2">
    <source>
        <dbReference type="ARBA" id="ARBA00022729"/>
    </source>
</evidence>
<feature type="signal peptide" evidence="6">
    <location>
        <begin position="1"/>
        <end position="26"/>
    </location>
</feature>
<name>A0AAU7FCH2_9NEIS</name>
<sequence>MRTRHYLLGALLALCTVLTGCITADSANVYKKNEMKQLATARAGVIENVRDVQIDDSSTGIGSIVGAVIGGVGASSNIGKGSGTVISGTIGALLGGLLGNQIEKNIMRKPAKELTIHMHDNGERLVVIQDADLALSVGQQVDVISDGQSARIVPSNRAAPMKKTL</sequence>
<keyword evidence="4" id="KW-0564">Palmitate</keyword>
<evidence type="ECO:0000256" key="1">
    <source>
        <dbReference type="ARBA" id="ARBA00004459"/>
    </source>
</evidence>
<keyword evidence="5" id="KW-0449">Lipoprotein</keyword>
<keyword evidence="3" id="KW-0472">Membrane</keyword>
<dbReference type="AlphaFoldDB" id="A0AAU7FCH2"/>
<dbReference type="PANTHER" id="PTHR35603">
    <property type="match status" value="1"/>
</dbReference>
<evidence type="ECO:0000313" key="8">
    <source>
        <dbReference type="EMBL" id="XBM01654.1"/>
    </source>
</evidence>
<dbReference type="KEGG" id="cmav:ABHF33_05065"/>
<evidence type="ECO:0000256" key="6">
    <source>
        <dbReference type="SAM" id="SignalP"/>
    </source>
</evidence>
<dbReference type="PANTHER" id="PTHR35603:SF1">
    <property type="entry name" value="OUTER MEMBRANE LIPOPROTEIN SLYB"/>
    <property type="match status" value="1"/>
</dbReference>
<dbReference type="InterPro" id="IPR039567">
    <property type="entry name" value="Gly-zipper"/>
</dbReference>
<accession>A0AAU7FCH2</accession>